<dbReference type="Pfam" id="PF02518">
    <property type="entry name" value="HATPase_c"/>
    <property type="match status" value="1"/>
</dbReference>
<evidence type="ECO:0000256" key="2">
    <source>
        <dbReference type="ARBA" id="ARBA00022679"/>
    </source>
</evidence>
<protein>
    <submittedName>
        <fullName evidence="9">Two-component system sensor histidine kinase/response regulator hybrid</fullName>
    </submittedName>
</protein>
<evidence type="ECO:0000256" key="7">
    <source>
        <dbReference type="SAM" id="Coils"/>
    </source>
</evidence>
<keyword evidence="5" id="KW-0067">ATP-binding</keyword>
<accession>A0A3B0XYF5</accession>
<dbReference type="SUPFAM" id="SSF47384">
    <property type="entry name" value="Homodimeric domain of signal transducing histidine kinase"/>
    <property type="match status" value="1"/>
</dbReference>
<dbReference type="AlphaFoldDB" id="A0A3B0XYF5"/>
<evidence type="ECO:0000256" key="4">
    <source>
        <dbReference type="ARBA" id="ARBA00022777"/>
    </source>
</evidence>
<sequence length="457" mass="50985">MNKHSSLDTSGSSREISARLASRFGPSLDEMSENQNFETAEVVRHIAAGVSAKTGKDFFRSLVIHLAKIFNADYAFVGKLNEQKSLHINTLAVCAHDKIVDNIEYSLKDTPCANVIGNQTCAHPDSVQQLYPRDQLLIDMGIEGYIGTPLFDSQGKSLGLLVVLHSTAILKIAQVSELLEIFAARTSAELERLRAEDELKQYRDQLEALVEERTKELYDIQKKLLRKERLATLGQLTATVSHELRNPLGSIRNSLAVIQRIADKNNPMMNNALQISERGILRCDNIISELLDFSRIKELNLTVQDVDVWLGEVANDYDFPHGITVTLNLNSQLKFAFDQERLLRAMINILNNACESLLSEQTQTHEPKSLCVTISTLLIDNLLEIKITDNGPGMSNKLQENIYEPLFSTKTFGVGLGLPVVKQIVTQHGGNVMIQSKEKKGAQVSFMLPIKKTELCE</sequence>
<dbReference type="PROSITE" id="PS50109">
    <property type="entry name" value="HIS_KIN"/>
    <property type="match status" value="1"/>
</dbReference>
<dbReference type="SMART" id="SM00387">
    <property type="entry name" value="HATPase_c"/>
    <property type="match status" value="1"/>
</dbReference>
<dbReference type="SUPFAM" id="SSF55781">
    <property type="entry name" value="GAF domain-like"/>
    <property type="match status" value="1"/>
</dbReference>
<dbReference type="InterPro" id="IPR029016">
    <property type="entry name" value="GAF-like_dom_sf"/>
</dbReference>
<dbReference type="GO" id="GO:0000155">
    <property type="term" value="F:phosphorelay sensor kinase activity"/>
    <property type="evidence" value="ECO:0007669"/>
    <property type="project" value="InterPro"/>
</dbReference>
<keyword evidence="6" id="KW-0902">Two-component regulatory system</keyword>
<evidence type="ECO:0000259" key="8">
    <source>
        <dbReference type="PROSITE" id="PS50109"/>
    </source>
</evidence>
<dbReference type="InterPro" id="IPR036890">
    <property type="entry name" value="HATPase_C_sf"/>
</dbReference>
<dbReference type="Gene3D" id="3.30.565.10">
    <property type="entry name" value="Histidine kinase-like ATPase, C-terminal domain"/>
    <property type="match status" value="1"/>
</dbReference>
<dbReference type="Gene3D" id="3.30.450.40">
    <property type="match status" value="1"/>
</dbReference>
<dbReference type="InterPro" id="IPR003661">
    <property type="entry name" value="HisK_dim/P_dom"/>
</dbReference>
<dbReference type="PRINTS" id="PR00344">
    <property type="entry name" value="BCTRLSENSOR"/>
</dbReference>
<evidence type="ECO:0000256" key="3">
    <source>
        <dbReference type="ARBA" id="ARBA00022741"/>
    </source>
</evidence>
<evidence type="ECO:0000256" key="5">
    <source>
        <dbReference type="ARBA" id="ARBA00022840"/>
    </source>
</evidence>
<dbReference type="CDD" id="cd00082">
    <property type="entry name" value="HisKA"/>
    <property type="match status" value="1"/>
</dbReference>
<keyword evidence="2" id="KW-0808">Transferase</keyword>
<evidence type="ECO:0000256" key="6">
    <source>
        <dbReference type="ARBA" id="ARBA00023012"/>
    </source>
</evidence>
<reference evidence="9" key="1">
    <citation type="submission" date="2018-06" db="EMBL/GenBank/DDBJ databases">
        <authorList>
            <person name="Zhirakovskaya E."/>
        </authorList>
    </citation>
    <scope>NUCLEOTIDE SEQUENCE</scope>
</reference>
<dbReference type="InterPro" id="IPR005467">
    <property type="entry name" value="His_kinase_dom"/>
</dbReference>
<dbReference type="Gene3D" id="1.10.287.130">
    <property type="match status" value="1"/>
</dbReference>
<dbReference type="Pfam" id="PF00512">
    <property type="entry name" value="HisKA"/>
    <property type="match status" value="1"/>
</dbReference>
<dbReference type="InterPro" id="IPR036097">
    <property type="entry name" value="HisK_dim/P_sf"/>
</dbReference>
<keyword evidence="3" id="KW-0547">Nucleotide-binding</keyword>
<evidence type="ECO:0000313" key="9">
    <source>
        <dbReference type="EMBL" id="VAW73408.1"/>
    </source>
</evidence>
<feature type="domain" description="Histidine kinase" evidence="8">
    <location>
        <begin position="239"/>
        <end position="452"/>
    </location>
</feature>
<dbReference type="EMBL" id="UOFL01000043">
    <property type="protein sequence ID" value="VAW73408.1"/>
    <property type="molecule type" value="Genomic_DNA"/>
</dbReference>
<dbReference type="PANTHER" id="PTHR43065:SF10">
    <property type="entry name" value="PEROXIDE STRESS-ACTIVATED HISTIDINE KINASE MAK3"/>
    <property type="match status" value="1"/>
</dbReference>
<dbReference type="SUPFAM" id="SSF55874">
    <property type="entry name" value="ATPase domain of HSP90 chaperone/DNA topoisomerase II/histidine kinase"/>
    <property type="match status" value="1"/>
</dbReference>
<organism evidence="9">
    <name type="scientific">hydrothermal vent metagenome</name>
    <dbReference type="NCBI Taxonomy" id="652676"/>
    <lineage>
        <taxon>unclassified sequences</taxon>
        <taxon>metagenomes</taxon>
        <taxon>ecological metagenomes</taxon>
    </lineage>
</organism>
<dbReference type="PANTHER" id="PTHR43065">
    <property type="entry name" value="SENSOR HISTIDINE KINASE"/>
    <property type="match status" value="1"/>
</dbReference>
<keyword evidence="1" id="KW-0597">Phosphoprotein</keyword>
<dbReference type="SMART" id="SM00388">
    <property type="entry name" value="HisKA"/>
    <property type="match status" value="1"/>
</dbReference>
<dbReference type="CDD" id="cd00075">
    <property type="entry name" value="HATPase"/>
    <property type="match status" value="1"/>
</dbReference>
<keyword evidence="4 9" id="KW-0418">Kinase</keyword>
<proteinExistence type="predicted"/>
<dbReference type="GO" id="GO:0005524">
    <property type="term" value="F:ATP binding"/>
    <property type="evidence" value="ECO:0007669"/>
    <property type="project" value="UniProtKB-KW"/>
</dbReference>
<gene>
    <name evidence="9" type="ORF">MNBD_GAMMA12-3351</name>
</gene>
<keyword evidence="7" id="KW-0175">Coiled coil</keyword>
<name>A0A3B0XYF5_9ZZZZ</name>
<feature type="coiled-coil region" evidence="7">
    <location>
        <begin position="185"/>
        <end position="212"/>
    </location>
</feature>
<dbReference type="InterPro" id="IPR004358">
    <property type="entry name" value="Sig_transdc_His_kin-like_C"/>
</dbReference>
<dbReference type="InterPro" id="IPR003594">
    <property type="entry name" value="HATPase_dom"/>
</dbReference>
<evidence type="ECO:0000256" key="1">
    <source>
        <dbReference type="ARBA" id="ARBA00022553"/>
    </source>
</evidence>